<evidence type="ECO:0000256" key="7">
    <source>
        <dbReference type="ARBA" id="ARBA00022759"/>
    </source>
</evidence>
<evidence type="ECO:0000313" key="16">
    <source>
        <dbReference type="EMBL" id="MBC5850243.1"/>
    </source>
</evidence>
<evidence type="ECO:0000256" key="8">
    <source>
        <dbReference type="ARBA" id="ARBA00022801"/>
    </source>
</evidence>
<keyword evidence="9" id="KW-0269">Exonuclease</keyword>
<dbReference type="Pfam" id="PF13558">
    <property type="entry name" value="SbcC_Walker_B"/>
    <property type="match status" value="1"/>
</dbReference>
<evidence type="ECO:0000256" key="14">
    <source>
        <dbReference type="SAM" id="Coils"/>
    </source>
</evidence>
<dbReference type="SUPFAM" id="SSF52540">
    <property type="entry name" value="P-loop containing nucleoside triphosphate hydrolases"/>
    <property type="match status" value="2"/>
</dbReference>
<evidence type="ECO:0000256" key="5">
    <source>
        <dbReference type="ARBA" id="ARBA00022722"/>
    </source>
</evidence>
<dbReference type="GO" id="GO:0006310">
    <property type="term" value="P:DNA recombination"/>
    <property type="evidence" value="ECO:0007669"/>
    <property type="project" value="UniProtKB-KW"/>
</dbReference>
<evidence type="ECO:0000259" key="15">
    <source>
        <dbReference type="Pfam" id="PF13476"/>
    </source>
</evidence>
<feature type="coiled-coil region" evidence="14">
    <location>
        <begin position="342"/>
        <end position="475"/>
    </location>
</feature>
<comment type="caution">
    <text evidence="16">The sequence shown here is derived from an EMBL/GenBank/DDBJ whole genome shotgun (WGS) entry which is preliminary data.</text>
</comment>
<evidence type="ECO:0000256" key="9">
    <source>
        <dbReference type="ARBA" id="ARBA00022839"/>
    </source>
</evidence>
<dbReference type="InterPro" id="IPR027417">
    <property type="entry name" value="P-loop_NTPase"/>
</dbReference>
<evidence type="ECO:0000256" key="10">
    <source>
        <dbReference type="ARBA" id="ARBA00022840"/>
    </source>
</evidence>
<dbReference type="GO" id="GO:0006260">
    <property type="term" value="P:DNA replication"/>
    <property type="evidence" value="ECO:0007669"/>
    <property type="project" value="UniProtKB-KW"/>
</dbReference>
<dbReference type="RefSeq" id="WP_187025427.1">
    <property type="nucleotide sequence ID" value="NZ_JACRUP010000002.1"/>
</dbReference>
<comment type="function">
    <text evidence="13">SbcCD cleaves DNA hairpin structures. These structures can inhibit DNA replication and are intermediates in certain DNA recombination reactions. The complex acts as a 3'-&gt;5' double strand exonuclease that can open hairpins. It also has a 5' single-strand endonuclease activity.</text>
</comment>
<accession>A0A9X0R5Y8</accession>
<evidence type="ECO:0000256" key="11">
    <source>
        <dbReference type="ARBA" id="ARBA00023054"/>
    </source>
</evidence>
<dbReference type="GO" id="GO:0004527">
    <property type="term" value="F:exonuclease activity"/>
    <property type="evidence" value="ECO:0007669"/>
    <property type="project" value="UniProtKB-KW"/>
</dbReference>
<comment type="similarity">
    <text evidence="1">Belongs to the SMC family. SbcC subfamily.</text>
</comment>
<evidence type="ECO:0000256" key="3">
    <source>
        <dbReference type="ARBA" id="ARBA00013368"/>
    </source>
</evidence>
<feature type="domain" description="Rad50/SbcC-type AAA" evidence="15">
    <location>
        <begin position="6"/>
        <end position="214"/>
    </location>
</feature>
<proteinExistence type="inferred from homology"/>
<dbReference type="Proteomes" id="UP000615796">
    <property type="component" value="Unassembled WGS sequence"/>
</dbReference>
<name>A0A9X0R5Y8_VIBME</name>
<keyword evidence="6" id="KW-0547">Nucleotide-binding</keyword>
<feature type="coiled-coil region" evidence="14">
    <location>
        <begin position="237"/>
        <end position="301"/>
    </location>
</feature>
<feature type="coiled-coil region" evidence="14">
    <location>
        <begin position="546"/>
        <end position="645"/>
    </location>
</feature>
<dbReference type="Gene3D" id="3.40.50.300">
    <property type="entry name" value="P-loop containing nucleotide triphosphate hydrolases"/>
    <property type="match status" value="2"/>
</dbReference>
<protein>
    <recommendedName>
        <fullName evidence="3">Nuclease SbcCD subunit C</fullName>
    </recommendedName>
</protein>
<keyword evidence="8" id="KW-0378">Hydrolase</keyword>
<dbReference type="PANTHER" id="PTHR32114:SF2">
    <property type="entry name" value="ABC TRANSPORTER ABCH.3"/>
    <property type="match status" value="1"/>
</dbReference>
<keyword evidence="10" id="KW-0067">ATP-binding</keyword>
<organism evidence="16 17">
    <name type="scientific">Vibrio metschnikovii</name>
    <dbReference type="NCBI Taxonomy" id="28172"/>
    <lineage>
        <taxon>Bacteria</taxon>
        <taxon>Pseudomonadati</taxon>
        <taxon>Pseudomonadota</taxon>
        <taxon>Gammaproteobacteria</taxon>
        <taxon>Vibrionales</taxon>
        <taxon>Vibrionaceae</taxon>
        <taxon>Vibrio</taxon>
    </lineage>
</organism>
<reference evidence="16" key="1">
    <citation type="submission" date="2020-08" db="EMBL/GenBank/DDBJ databases">
        <title>Genome Sequencing and Pan-Genome Analysis of Migratory bird Vibrio Strains, Inner Mongolia.</title>
        <authorList>
            <person name="Zheng L."/>
        </authorList>
    </citation>
    <scope>NUCLEOTIDE SEQUENCE</scope>
    <source>
        <strain evidence="16">M13F</strain>
    </source>
</reference>
<sequence length="1014" mass="114355">MRPITLTLQAFGPFASQQVVDFSAFGHAPLFLINGPTGAGKSSLLDAICYALYGETTGSERSGDQMRCDYAPDSVLTEIEFVFELHNRRFKIIRSPDQQVAKQRGEGTTKKSHAASLIERFANDEEKLLAHSPKRVASAVVELIGLDVKQFRQVMVIPQGKFRELLIANSKEREQIFGQLFQTHIYTQIERELFERAAEIRRQKEQFDQQIKGALNVVAMASEEELQQALTSVEPSLKNSEQSHQQAQQQLDALKQQWHAGQELQGKFSQQEQLALEQAQLTAQQAEIDEWQVRLQQDQKAARLDLPYQQLSDVRQQLTLAEQAQKTHQQAVSQTQQQVTVATAAYQQAEQAAQQIDALSQQLYQLESMGKKWVELEQQRHQQTNALAALKAAQTQHQQLKKNLTDLEQQRQEQQQALERVISQRSGLETKQLQCSQLNEHIQLRVKQQSLTEQINQLQQAYQQAGQAYQQAQQQKLQASQYADQLEFYWHSNQAAELAQKLAPGNPCPVCGSEHHPHIAQFSGQVVSKDQVQQVRQAQQHHQANETEQLKQYQNAENNLSHYQQQLKQFEEQIEHKALPELTALQHQHQALTAEIERLTLLNPQTFEQQLSQITAALQQAQLQLEQQQHKVEQASKAEIEAQTKVTSLQAEVASEFTDADQVREAYGRVKKQITALQQAELQARTQLAAAQQALSSAQASLISAEQQAKRWLDSEQRLAQEWQAALNDSAFSSLEDYLQAKLAEEARLSIEQKVRQFEQRLATQKGQWDALAKELHNQTPPNLTELKAAVEQQQAHVTLCLQQLSEVRSRYDSLRQVSDKLVTLYQNNVQLEKEYQIYGTLSDIANGRTGAKVSLHRFVLGVLLDDVLIQASQRLQRMSKGRYWLKRKEDRAKGNAGSGLDLMVEDGYTGKWRDVATLSGGESFMAALALALGLSDVVQAYSGGIRLDTLFIDEGFGSLDPESLDLAIQTLVDLQQGGRCIGIISHVAELKEQIALRLDIVTSTLGSSIKLVV</sequence>
<keyword evidence="12" id="KW-0233">DNA recombination</keyword>
<dbReference type="EMBL" id="JACRUP010000002">
    <property type="protein sequence ID" value="MBC5850243.1"/>
    <property type="molecule type" value="Genomic_DNA"/>
</dbReference>
<dbReference type="PANTHER" id="PTHR32114">
    <property type="entry name" value="ABC TRANSPORTER ABCH.3"/>
    <property type="match status" value="1"/>
</dbReference>
<comment type="subunit">
    <text evidence="2">Heterodimer of SbcC and SbcD.</text>
</comment>
<dbReference type="InterPro" id="IPR038729">
    <property type="entry name" value="Rad50/SbcC_AAA"/>
</dbReference>
<keyword evidence="17" id="KW-1185">Reference proteome</keyword>
<keyword evidence="11 14" id="KW-0175">Coiled coil</keyword>
<dbReference type="GO" id="GO:0016887">
    <property type="term" value="F:ATP hydrolysis activity"/>
    <property type="evidence" value="ECO:0007669"/>
    <property type="project" value="InterPro"/>
</dbReference>
<evidence type="ECO:0000313" key="17">
    <source>
        <dbReference type="Proteomes" id="UP000615796"/>
    </source>
</evidence>
<evidence type="ECO:0000256" key="4">
    <source>
        <dbReference type="ARBA" id="ARBA00022705"/>
    </source>
</evidence>
<dbReference type="Pfam" id="PF13476">
    <property type="entry name" value="AAA_23"/>
    <property type="match status" value="1"/>
</dbReference>
<evidence type="ECO:0000256" key="1">
    <source>
        <dbReference type="ARBA" id="ARBA00006930"/>
    </source>
</evidence>
<gene>
    <name evidence="16" type="ORF">H8Q88_04630</name>
</gene>
<evidence type="ECO:0000256" key="6">
    <source>
        <dbReference type="ARBA" id="ARBA00022741"/>
    </source>
</evidence>
<keyword evidence="5" id="KW-0540">Nuclease</keyword>
<dbReference type="GO" id="GO:0004519">
    <property type="term" value="F:endonuclease activity"/>
    <property type="evidence" value="ECO:0007669"/>
    <property type="project" value="UniProtKB-KW"/>
</dbReference>
<dbReference type="FunFam" id="3.40.50.300:FF:001446">
    <property type="entry name" value="DsDNA exonuclease SbcC"/>
    <property type="match status" value="1"/>
</dbReference>
<evidence type="ECO:0000256" key="12">
    <source>
        <dbReference type="ARBA" id="ARBA00023172"/>
    </source>
</evidence>
<keyword evidence="7" id="KW-0255">Endonuclease</keyword>
<dbReference type="AlphaFoldDB" id="A0A9X0R5Y8"/>
<evidence type="ECO:0000256" key="13">
    <source>
        <dbReference type="ARBA" id="ARBA00055999"/>
    </source>
</evidence>
<evidence type="ECO:0000256" key="2">
    <source>
        <dbReference type="ARBA" id="ARBA00011322"/>
    </source>
</evidence>
<keyword evidence="4" id="KW-0235">DNA replication</keyword>
<dbReference type="GO" id="GO:0005524">
    <property type="term" value="F:ATP binding"/>
    <property type="evidence" value="ECO:0007669"/>
    <property type="project" value="UniProtKB-KW"/>
</dbReference>
<dbReference type="GO" id="GO:0006302">
    <property type="term" value="P:double-strand break repair"/>
    <property type="evidence" value="ECO:0007669"/>
    <property type="project" value="InterPro"/>
</dbReference>